<dbReference type="PANTHER" id="PTHR11606">
    <property type="entry name" value="GLUTAMATE DEHYDROGENASE"/>
    <property type="match status" value="1"/>
</dbReference>
<evidence type="ECO:0000313" key="4">
    <source>
        <dbReference type="EMBL" id="CAH0379677.1"/>
    </source>
</evidence>
<gene>
    <name evidence="4" type="ORF">PECAL_6P13060</name>
</gene>
<dbReference type="OrthoDB" id="184415at2759"/>
<name>A0A8J2T0B5_9STRA</name>
<feature type="domain" description="Glutamate/phenylalanine/leucine/valine/L-tryptophan dehydrogenase C-terminal" evidence="3">
    <location>
        <begin position="611"/>
        <end position="868"/>
    </location>
</feature>
<dbReference type="EMBL" id="CAKKNE010000006">
    <property type="protein sequence ID" value="CAH0379677.1"/>
    <property type="molecule type" value="Genomic_DNA"/>
</dbReference>
<evidence type="ECO:0000313" key="5">
    <source>
        <dbReference type="Proteomes" id="UP000789595"/>
    </source>
</evidence>
<dbReference type="InterPro" id="IPR006096">
    <property type="entry name" value="Glu/Leu/Phe/Val/Trp_DH_C"/>
</dbReference>
<sequence>MLLQTARAAPRVLRTAHRHKASSVAALLHRDDAQPLASSARRAASSVAALHDDDEAQKTIAKVVSRYARTQEQLVPWFLEQMPRSYFALVPESSQLAHLQAAAGLFDPARGFDVLDEVRAASADDGTVTYLTSGNAPGTLARQVRTLAGQGELTGLKVFTSRDETLCLNVFNFDTAAPDSCFEAEDALAPHLQYARAKGGEGFWSEAAVRAHADKCSLDYQLGTRPAHWARQRALFERVAGSDAVAARVDASNGSAWLTVVAPNTLPASFLHKVLRLVAAHSLDVKLAEMDTVEDCLILRVLVTGSANWTDVAAVSERLKWLGETALVPLFAKGAPTARDATLLEVRYALETLAQRTLGCSRDRVAKTLRSHGDLADAAAKLLLKRPVGRGDGGDVKELLASVDAVTDEAEKEVLAEVVRHATTCLQTNVGRADRQALALVLDPSTLSDGAEPPARVVFVAGRRFDAFHVSMRPVARGGVRLVTPKTPEALAHAASRHYDECRDLAQAQQLKNKDIPEGGAKAVVLVDATGHGDDAWAGRGRGAFREYLNRKAVSAFADALLDVSLESETLPYLGPDEQVVPQDITRIVANAARRGHPRPEALMSSKPGAGINHKEFGVTSEGVAVFVERALREVGIDARKDAFRVSLVGGPDGDVAGNLLKIMQRDWPSARVVGVADGSGYAEDPEGLDGNELRRLVEASAPIAAFDSKLLGNRGTLRTADDGDGAALRDTMHFRVDADVLVPCGGRPGTIHAGNAREFLKPGDDAAPGAPRAPICAPIIVEGANLFLTPEARQILHKEAGVLVVKDSSANKCGVVCSSYEILAAHLLSRSAFEAQKGVIVAEVLDRLRALASLEADLLFKEYSRFPGALPDFSRRISEAINLVADAVGATASDDQVAALFAELAPEHLPPTLAQLAVAAPEALPAGYARACAGSFVATRLVYGEGITHVEALGSDPARLAAAATTYVGAQRDVSQLQEKVLASSLDEAVKTDVLKLLRPSLS</sequence>
<dbReference type="Gene3D" id="3.40.50.720">
    <property type="entry name" value="NAD(P)-binding Rossmann-like Domain"/>
    <property type="match status" value="1"/>
</dbReference>
<dbReference type="SMART" id="SM00839">
    <property type="entry name" value="ELFV_dehydrog"/>
    <property type="match status" value="1"/>
</dbReference>
<dbReference type="AlphaFoldDB" id="A0A8J2T0B5"/>
<reference evidence="4" key="1">
    <citation type="submission" date="2021-11" db="EMBL/GenBank/DDBJ databases">
        <authorList>
            <consortium name="Genoscope - CEA"/>
            <person name="William W."/>
        </authorList>
    </citation>
    <scope>NUCLEOTIDE SEQUENCE</scope>
</reference>
<dbReference type="Proteomes" id="UP000789595">
    <property type="component" value="Unassembled WGS sequence"/>
</dbReference>
<dbReference type="GO" id="GO:0005739">
    <property type="term" value="C:mitochondrion"/>
    <property type="evidence" value="ECO:0007669"/>
    <property type="project" value="TreeGrafter"/>
</dbReference>
<dbReference type="GO" id="GO:0006538">
    <property type="term" value="P:L-glutamate catabolic process"/>
    <property type="evidence" value="ECO:0007669"/>
    <property type="project" value="TreeGrafter"/>
</dbReference>
<comment type="caution">
    <text evidence="4">The sequence shown here is derived from an EMBL/GenBank/DDBJ whole genome shotgun (WGS) entry which is preliminary data.</text>
</comment>
<dbReference type="InterPro" id="IPR046346">
    <property type="entry name" value="Aminoacid_DH-like_N_sf"/>
</dbReference>
<dbReference type="GO" id="GO:0004352">
    <property type="term" value="F:glutamate dehydrogenase (NAD+) activity"/>
    <property type="evidence" value="ECO:0007669"/>
    <property type="project" value="TreeGrafter"/>
</dbReference>
<proteinExistence type="inferred from homology"/>
<dbReference type="Pfam" id="PF00208">
    <property type="entry name" value="ELFV_dehydrog"/>
    <property type="match status" value="1"/>
</dbReference>
<keyword evidence="2" id="KW-0560">Oxidoreductase</keyword>
<accession>A0A8J2T0B5</accession>
<comment type="similarity">
    <text evidence="1">Belongs to the Glu/Leu/Phe/Val dehydrogenases family.</text>
</comment>
<dbReference type="PANTHER" id="PTHR11606:SF39">
    <property type="entry name" value="GLUTAMATE_PHENYLALANINE_LEUCINE_VALINE_L-TRYPTOPHAN DEHYDROGENASE C-TERMINAL DOMAIN-CONTAINING PROTEIN"/>
    <property type="match status" value="1"/>
</dbReference>
<dbReference type="SUPFAM" id="SSF53223">
    <property type="entry name" value="Aminoacid dehydrogenase-like, N-terminal domain"/>
    <property type="match status" value="1"/>
</dbReference>
<organism evidence="4 5">
    <name type="scientific">Pelagomonas calceolata</name>
    <dbReference type="NCBI Taxonomy" id="35677"/>
    <lineage>
        <taxon>Eukaryota</taxon>
        <taxon>Sar</taxon>
        <taxon>Stramenopiles</taxon>
        <taxon>Ochrophyta</taxon>
        <taxon>Pelagophyceae</taxon>
        <taxon>Pelagomonadales</taxon>
        <taxon>Pelagomonadaceae</taxon>
        <taxon>Pelagomonas</taxon>
    </lineage>
</organism>
<evidence type="ECO:0000256" key="2">
    <source>
        <dbReference type="ARBA" id="ARBA00023002"/>
    </source>
</evidence>
<keyword evidence="5" id="KW-1185">Reference proteome</keyword>
<protein>
    <recommendedName>
        <fullName evidence="3">Glutamate/phenylalanine/leucine/valine/L-tryptophan dehydrogenase C-terminal domain-containing protein</fullName>
    </recommendedName>
</protein>
<evidence type="ECO:0000256" key="1">
    <source>
        <dbReference type="ARBA" id="ARBA00006382"/>
    </source>
</evidence>
<evidence type="ECO:0000259" key="3">
    <source>
        <dbReference type="SMART" id="SM00839"/>
    </source>
</evidence>
<dbReference type="SUPFAM" id="SSF51735">
    <property type="entry name" value="NAD(P)-binding Rossmann-fold domains"/>
    <property type="match status" value="1"/>
</dbReference>
<dbReference type="InterPro" id="IPR036291">
    <property type="entry name" value="NAD(P)-bd_dom_sf"/>
</dbReference>